<evidence type="ECO:0000313" key="3">
    <source>
        <dbReference type="Proteomes" id="UP000553632"/>
    </source>
</evidence>
<comment type="caution">
    <text evidence="2">The sequence shown here is derived from an EMBL/GenBank/DDBJ whole genome shotgun (WGS) entry which is preliminary data.</text>
</comment>
<feature type="region of interest" description="Disordered" evidence="1">
    <location>
        <begin position="34"/>
        <end position="174"/>
    </location>
</feature>
<organism evidence="2 3">
    <name type="scientific">Perkinsus olseni</name>
    <name type="common">Perkinsus atlanticus</name>
    <dbReference type="NCBI Taxonomy" id="32597"/>
    <lineage>
        <taxon>Eukaryota</taxon>
        <taxon>Sar</taxon>
        <taxon>Alveolata</taxon>
        <taxon>Perkinsozoa</taxon>
        <taxon>Perkinsea</taxon>
        <taxon>Perkinsida</taxon>
        <taxon>Perkinsidae</taxon>
        <taxon>Perkinsus</taxon>
    </lineage>
</organism>
<feature type="compositionally biased region" description="Polar residues" evidence="1">
    <location>
        <begin position="38"/>
        <end position="47"/>
    </location>
</feature>
<feature type="compositionally biased region" description="Basic and acidic residues" evidence="1">
    <location>
        <begin position="152"/>
        <end position="174"/>
    </location>
</feature>
<dbReference type="EMBL" id="JABANO010032355">
    <property type="protein sequence ID" value="KAF4708714.1"/>
    <property type="molecule type" value="Genomic_DNA"/>
</dbReference>
<evidence type="ECO:0000313" key="2">
    <source>
        <dbReference type="EMBL" id="KAF4708714.1"/>
    </source>
</evidence>
<reference evidence="2 3" key="1">
    <citation type="submission" date="2020-04" db="EMBL/GenBank/DDBJ databases">
        <title>Perkinsus olseni comparative genomics.</title>
        <authorList>
            <person name="Bogema D.R."/>
        </authorList>
    </citation>
    <scope>NUCLEOTIDE SEQUENCE [LARGE SCALE GENOMIC DNA]</scope>
    <source>
        <strain evidence="2 3">ATCC PRA-207</strain>
    </source>
</reference>
<protein>
    <submittedName>
        <fullName evidence="2">Uncharacterized protein</fullName>
    </submittedName>
</protein>
<keyword evidence="3" id="KW-1185">Reference proteome</keyword>
<feature type="non-terminal residue" evidence="2">
    <location>
        <position position="174"/>
    </location>
</feature>
<name>A0A7J6QJD0_PEROL</name>
<sequence>ADKLISSTTMVWLPRVQRTVGREVDAAVREACVPSARKISSSSPENQRTVEDVELSASVGSSRSAGSTGLPAGEGEEPSRPPSASTGARAADGGVRNPTAESEPQTPDLASPMTNGRACSDRHRTVINKQDSVDQHPTGGGSSAAKVPLALARDEDWRTPQEIESLRAQVADRD</sequence>
<gene>
    <name evidence="2" type="ORF">FOZ63_019822</name>
</gene>
<dbReference type="Proteomes" id="UP000553632">
    <property type="component" value="Unassembled WGS sequence"/>
</dbReference>
<feature type="compositionally biased region" description="Low complexity" evidence="1">
    <location>
        <begin position="56"/>
        <end position="67"/>
    </location>
</feature>
<evidence type="ECO:0000256" key="1">
    <source>
        <dbReference type="SAM" id="MobiDB-lite"/>
    </source>
</evidence>
<feature type="non-terminal residue" evidence="2">
    <location>
        <position position="1"/>
    </location>
</feature>
<accession>A0A7J6QJD0</accession>
<dbReference type="AlphaFoldDB" id="A0A7J6QJD0"/>
<proteinExistence type="predicted"/>